<dbReference type="SUPFAM" id="SSF51419">
    <property type="entry name" value="PLP-binding barrel"/>
    <property type="match status" value="1"/>
</dbReference>
<feature type="domain" description="Orn/DAP/Arg decarboxylase 2 N-terminal" evidence="11">
    <location>
        <begin position="82"/>
        <end position="325"/>
    </location>
</feature>
<dbReference type="Proteomes" id="UP000177958">
    <property type="component" value="Unassembled WGS sequence"/>
</dbReference>
<evidence type="ECO:0000256" key="6">
    <source>
        <dbReference type="ARBA" id="ARBA00022842"/>
    </source>
</evidence>
<dbReference type="Gene3D" id="3.20.20.10">
    <property type="entry name" value="Alanine racemase"/>
    <property type="match status" value="1"/>
</dbReference>
<dbReference type="InterPro" id="IPR009006">
    <property type="entry name" value="Ala_racemase/Decarboxylase_C"/>
</dbReference>
<dbReference type="PANTHER" id="PTHR43295">
    <property type="entry name" value="ARGININE DECARBOXYLASE"/>
    <property type="match status" value="1"/>
</dbReference>
<sequence>MNAKSPQRTKNGKKKKKNGHKKFWLLGREEINTAPFDISPEGTLIVREGNYQYNIFDIVKKYGTSTEILFPTIIENRVRDLIETFNAYIKVTGYRGRFHYHYPMKVNQNREFVLPAVAEGANLDVGSANELFLVKRMVEQDKFNEKIRVICNGPKTERYMALIEELKGKGLVVIPIIEDRVELERMKRFKGEVGIRVDLNVKVDSHWDKRYNRFGFTEEELLELGKIKNLAVLHYHISSQIEKIDGFIQPLKRALALYAKMREKNPQLDTLDIGGGAGVPYDKRKRFYTGKNLISQIVKTSKKQCDRLGIRHPNLIAEWGRYVVAPAQITIYKITAEKQAYNKGGNSWYVIDGSFMNDLLDTWAIKQKWHVVPVNHLHSKKLAHVWLGGSSCDSDDKYTASGSYILLPRLSEVDELYVAFFDTGAYQDSLASHHCLLSSPLKLTAQNGEIKVVRKRETPEEVGKQFGW</sequence>
<keyword evidence="5" id="KW-0210">Decarboxylase</keyword>
<keyword evidence="6" id="KW-0460">Magnesium</keyword>
<dbReference type="InterPro" id="IPR000183">
    <property type="entry name" value="Orn/DAP/Arg_de-COase"/>
</dbReference>
<dbReference type="EMBL" id="MFKX01000008">
    <property type="protein sequence ID" value="OGG57887.1"/>
    <property type="molecule type" value="Genomic_DNA"/>
</dbReference>
<comment type="caution">
    <text evidence="12">The sequence shown here is derived from an EMBL/GenBank/DDBJ whole genome shotgun (WGS) entry which is preliminary data.</text>
</comment>
<dbReference type="EC" id="4.1.1.19" evidence="4"/>
<feature type="modified residue" description="N6-(pyridoxal phosphate)lysine" evidence="10">
    <location>
        <position position="105"/>
    </location>
</feature>
<evidence type="ECO:0000256" key="7">
    <source>
        <dbReference type="ARBA" id="ARBA00022898"/>
    </source>
</evidence>
<keyword evidence="7 10" id="KW-0663">Pyridoxal phosphate</keyword>
<evidence type="ECO:0000256" key="9">
    <source>
        <dbReference type="ARBA" id="ARBA00023239"/>
    </source>
</evidence>
<comment type="similarity">
    <text evidence="3">Belongs to the Orn/Lys/Arg decarboxylase class-II family. SpeA subfamily.</text>
</comment>
<dbReference type="PRINTS" id="PR01180">
    <property type="entry name" value="ARGDCRBXLASE"/>
</dbReference>
<evidence type="ECO:0000259" key="11">
    <source>
        <dbReference type="Pfam" id="PF02784"/>
    </source>
</evidence>
<dbReference type="PROSITE" id="PS00878">
    <property type="entry name" value="ODR_DC_2_1"/>
    <property type="match status" value="1"/>
</dbReference>
<evidence type="ECO:0000313" key="13">
    <source>
        <dbReference type="Proteomes" id="UP000177958"/>
    </source>
</evidence>
<comment type="cofactor">
    <cofactor evidence="2">
        <name>Mg(2+)</name>
        <dbReference type="ChEBI" id="CHEBI:18420"/>
    </cofactor>
</comment>
<dbReference type="InterPro" id="IPR022644">
    <property type="entry name" value="De-COase2_N"/>
</dbReference>
<evidence type="ECO:0000313" key="12">
    <source>
        <dbReference type="EMBL" id="OGG57887.1"/>
    </source>
</evidence>
<organism evidence="12 13">
    <name type="scientific">Candidatus Kaiserbacteria bacterium RIFCSPHIGHO2_01_FULL_55_17</name>
    <dbReference type="NCBI Taxonomy" id="1798484"/>
    <lineage>
        <taxon>Bacteria</taxon>
        <taxon>Candidatus Kaiseribacteriota</taxon>
    </lineage>
</organism>
<evidence type="ECO:0000256" key="2">
    <source>
        <dbReference type="ARBA" id="ARBA00001946"/>
    </source>
</evidence>
<evidence type="ECO:0000256" key="3">
    <source>
        <dbReference type="ARBA" id="ARBA00008357"/>
    </source>
</evidence>
<keyword evidence="9" id="KW-0456">Lyase</keyword>
<dbReference type="GO" id="GO:0008792">
    <property type="term" value="F:arginine decarboxylase activity"/>
    <property type="evidence" value="ECO:0007669"/>
    <property type="project" value="UniProtKB-EC"/>
</dbReference>
<accession>A0A1F6D994</accession>
<name>A0A1F6D994_9BACT</name>
<dbReference type="InterPro" id="IPR022653">
    <property type="entry name" value="De-COase2_pyr-phos_BS"/>
</dbReference>
<evidence type="ECO:0000256" key="10">
    <source>
        <dbReference type="PIRSR" id="PIRSR600183-50"/>
    </source>
</evidence>
<dbReference type="Pfam" id="PF02784">
    <property type="entry name" value="Orn_Arg_deC_N"/>
    <property type="match status" value="1"/>
</dbReference>
<comment type="cofactor">
    <cofactor evidence="1 10">
        <name>pyridoxal 5'-phosphate</name>
        <dbReference type="ChEBI" id="CHEBI:597326"/>
    </cofactor>
</comment>
<dbReference type="GO" id="GO:0008295">
    <property type="term" value="P:spermidine biosynthetic process"/>
    <property type="evidence" value="ECO:0007669"/>
    <property type="project" value="UniProtKB-KW"/>
</dbReference>
<gene>
    <name evidence="12" type="ORF">A2853_03060</name>
</gene>
<feature type="active site" description="Proton donor" evidence="10">
    <location>
        <position position="392"/>
    </location>
</feature>
<dbReference type="PANTHER" id="PTHR43295:SF9">
    <property type="entry name" value="BIOSYNTHETIC ARGININE DECARBOXYLASE"/>
    <property type="match status" value="1"/>
</dbReference>
<dbReference type="AlphaFoldDB" id="A0A1F6D994"/>
<dbReference type="InterPro" id="IPR002985">
    <property type="entry name" value="Arg_decrbxlase"/>
</dbReference>
<reference evidence="12 13" key="1">
    <citation type="journal article" date="2016" name="Nat. Commun.">
        <title>Thousands of microbial genomes shed light on interconnected biogeochemical processes in an aquifer system.</title>
        <authorList>
            <person name="Anantharaman K."/>
            <person name="Brown C.T."/>
            <person name="Hug L.A."/>
            <person name="Sharon I."/>
            <person name="Castelle C.J."/>
            <person name="Probst A.J."/>
            <person name="Thomas B.C."/>
            <person name="Singh A."/>
            <person name="Wilkins M.J."/>
            <person name="Karaoz U."/>
            <person name="Brodie E.L."/>
            <person name="Williams K.H."/>
            <person name="Hubbard S.S."/>
            <person name="Banfield J.F."/>
        </authorList>
    </citation>
    <scope>NUCLEOTIDE SEQUENCE [LARGE SCALE GENOMIC DNA]</scope>
</reference>
<dbReference type="GO" id="GO:0006527">
    <property type="term" value="P:L-arginine catabolic process"/>
    <property type="evidence" value="ECO:0007669"/>
    <property type="project" value="InterPro"/>
</dbReference>
<evidence type="ECO:0000256" key="5">
    <source>
        <dbReference type="ARBA" id="ARBA00022793"/>
    </source>
</evidence>
<evidence type="ECO:0000256" key="1">
    <source>
        <dbReference type="ARBA" id="ARBA00001933"/>
    </source>
</evidence>
<proteinExistence type="inferred from homology"/>
<evidence type="ECO:0000256" key="8">
    <source>
        <dbReference type="ARBA" id="ARBA00023066"/>
    </source>
</evidence>
<dbReference type="PRINTS" id="PR01179">
    <property type="entry name" value="ODADCRBXLASE"/>
</dbReference>
<evidence type="ECO:0000256" key="4">
    <source>
        <dbReference type="ARBA" id="ARBA00012426"/>
    </source>
</evidence>
<dbReference type="SUPFAM" id="SSF50621">
    <property type="entry name" value="Alanine racemase C-terminal domain-like"/>
    <property type="match status" value="1"/>
</dbReference>
<protein>
    <recommendedName>
        <fullName evidence="4">arginine decarboxylase</fullName>
        <ecNumber evidence="4">4.1.1.19</ecNumber>
    </recommendedName>
</protein>
<dbReference type="InterPro" id="IPR029066">
    <property type="entry name" value="PLP-binding_barrel"/>
</dbReference>
<dbReference type="Gene3D" id="2.40.37.10">
    <property type="entry name" value="Lyase, Ornithine Decarboxylase, Chain A, domain 1"/>
    <property type="match status" value="1"/>
</dbReference>
<keyword evidence="8" id="KW-0745">Spermidine biosynthesis</keyword>